<dbReference type="InterPro" id="IPR030678">
    <property type="entry name" value="Peptide/Ni-bd"/>
</dbReference>
<organism evidence="6 7">
    <name type="scientific">Frankia umida</name>
    <dbReference type="NCBI Taxonomy" id="573489"/>
    <lineage>
        <taxon>Bacteria</taxon>
        <taxon>Bacillati</taxon>
        <taxon>Actinomycetota</taxon>
        <taxon>Actinomycetes</taxon>
        <taxon>Frankiales</taxon>
        <taxon>Frankiaceae</taxon>
        <taxon>Frankia</taxon>
    </lineage>
</organism>
<protein>
    <submittedName>
        <fullName evidence="6">ABC transporter substrate-binding protein</fullName>
    </submittedName>
</protein>
<comment type="subcellular location">
    <subcellularLocation>
        <location evidence="1">Cell envelope</location>
    </subcellularLocation>
</comment>
<dbReference type="Pfam" id="PF00496">
    <property type="entry name" value="SBP_bac_5"/>
    <property type="match status" value="1"/>
</dbReference>
<dbReference type="InterPro" id="IPR000914">
    <property type="entry name" value="SBP_5_dom"/>
</dbReference>
<evidence type="ECO:0000256" key="2">
    <source>
        <dbReference type="ARBA" id="ARBA00005695"/>
    </source>
</evidence>
<dbReference type="SUPFAM" id="SSF53850">
    <property type="entry name" value="Periplasmic binding protein-like II"/>
    <property type="match status" value="1"/>
</dbReference>
<evidence type="ECO:0000313" key="6">
    <source>
        <dbReference type="EMBL" id="MCK9877120.1"/>
    </source>
</evidence>
<dbReference type="InterPro" id="IPR006311">
    <property type="entry name" value="TAT_signal"/>
</dbReference>
<keyword evidence="4" id="KW-0732">Signal</keyword>
<dbReference type="PROSITE" id="PS51318">
    <property type="entry name" value="TAT"/>
    <property type="match status" value="1"/>
</dbReference>
<dbReference type="PANTHER" id="PTHR30290">
    <property type="entry name" value="PERIPLASMIC BINDING COMPONENT OF ABC TRANSPORTER"/>
    <property type="match status" value="1"/>
</dbReference>
<dbReference type="PIRSF" id="PIRSF002741">
    <property type="entry name" value="MppA"/>
    <property type="match status" value="1"/>
</dbReference>
<dbReference type="RefSeq" id="WP_248825408.1">
    <property type="nucleotide sequence ID" value="NZ_JALKFT010000014.1"/>
</dbReference>
<sequence>MNAAHLRADSTAQDRRSEAMVLGRRGFLGLGAVAGSSLLLAACGGGSDSGVAAGGGNGGTLRWGWSTVTSWDPVTSSAGWDVHALSLVYAALTKLDQKGNPVPALAESWKYDATGKQITFVLRSGLTFSDGTPVNATAVRKSLERGRDFTGSLVAAQLVDVQTITANDGARTVTLNLSNVNYQIPSLLAGKTGMIVSPTAFEKDAKGIATKPVGAGPFRLTAYVPNQSANLVRFPGYWDKANIHLDAFELYPAPEAATAIASLQSGRLDVAQIPASQVSAAKSAGLEVQIIPSLVTTVLDVNITKAPFDNPKVVEAFKYGIDRAALAKTQTFGYGVVNYQPFPPGYVGHNPSLDNAFPYDPEKAKKLLAEAGHATGLEVPITTTGASTAIAEQVQAQLAKIGVKLTIDTIPAAQATQIMYIQHSRALAVDGFAGRDSAVQAFQVLFGEQGLMNPGRRTPPELTAALATVRKTPLDDPSYPKVLQTATKIAVETMPNIFLFTTPRILARKKNVSALGSFLAVQRFEGVRVS</sequence>
<reference evidence="6 7" key="1">
    <citation type="submission" date="2022-04" db="EMBL/GenBank/DDBJ databases">
        <title>Genome diversity in the genus Frankia.</title>
        <authorList>
            <person name="Carlos-Shanley C."/>
            <person name="Hahn D."/>
        </authorList>
    </citation>
    <scope>NUCLEOTIDE SEQUENCE [LARGE SCALE GENOMIC DNA]</scope>
    <source>
        <strain evidence="6 7">Ag45/Mut15</strain>
    </source>
</reference>
<dbReference type="Proteomes" id="UP001201873">
    <property type="component" value="Unassembled WGS sequence"/>
</dbReference>
<feature type="domain" description="Solute-binding protein family 5" evidence="5">
    <location>
        <begin position="100"/>
        <end position="415"/>
    </location>
</feature>
<proteinExistence type="inferred from homology"/>
<evidence type="ECO:0000256" key="3">
    <source>
        <dbReference type="ARBA" id="ARBA00022448"/>
    </source>
</evidence>
<evidence type="ECO:0000256" key="1">
    <source>
        <dbReference type="ARBA" id="ARBA00004196"/>
    </source>
</evidence>
<gene>
    <name evidence="6" type="ORF">MXD59_15285</name>
</gene>
<evidence type="ECO:0000256" key="4">
    <source>
        <dbReference type="ARBA" id="ARBA00022729"/>
    </source>
</evidence>
<dbReference type="Gene3D" id="3.10.105.10">
    <property type="entry name" value="Dipeptide-binding Protein, Domain 3"/>
    <property type="match status" value="1"/>
</dbReference>
<comment type="similarity">
    <text evidence="2">Belongs to the bacterial solute-binding protein 5 family.</text>
</comment>
<evidence type="ECO:0000259" key="5">
    <source>
        <dbReference type="Pfam" id="PF00496"/>
    </source>
</evidence>
<name>A0ABT0K095_9ACTN</name>
<dbReference type="Gene3D" id="3.90.76.10">
    <property type="entry name" value="Dipeptide-binding Protein, Domain 1"/>
    <property type="match status" value="1"/>
</dbReference>
<comment type="caution">
    <text evidence="6">The sequence shown here is derived from an EMBL/GenBank/DDBJ whole genome shotgun (WGS) entry which is preliminary data.</text>
</comment>
<keyword evidence="3" id="KW-0813">Transport</keyword>
<keyword evidence="7" id="KW-1185">Reference proteome</keyword>
<dbReference type="Gene3D" id="3.40.190.10">
    <property type="entry name" value="Periplasmic binding protein-like II"/>
    <property type="match status" value="1"/>
</dbReference>
<dbReference type="EMBL" id="JALKFT010000014">
    <property type="protein sequence ID" value="MCK9877120.1"/>
    <property type="molecule type" value="Genomic_DNA"/>
</dbReference>
<dbReference type="PANTHER" id="PTHR30290:SF10">
    <property type="entry name" value="PERIPLASMIC OLIGOPEPTIDE-BINDING PROTEIN-RELATED"/>
    <property type="match status" value="1"/>
</dbReference>
<evidence type="ECO:0000313" key="7">
    <source>
        <dbReference type="Proteomes" id="UP001201873"/>
    </source>
</evidence>
<dbReference type="InterPro" id="IPR039424">
    <property type="entry name" value="SBP_5"/>
</dbReference>
<dbReference type="CDD" id="cd08496">
    <property type="entry name" value="PBP2_NikA_DppA_OppA_like_9"/>
    <property type="match status" value="1"/>
</dbReference>
<accession>A0ABT0K095</accession>